<sequence>MATTTGLESLVDQIISVITNDGRNIVRELGVLELIPPGTRLLEIVCCRSFELANSHEIGTVEVVQSPTFEILEVAAVEELVAPDLKLLEVGPSKSETAAQEVGNHSETVQIGGWEEAEAL</sequence>
<evidence type="ECO:0000256" key="1">
    <source>
        <dbReference type="SAM" id="MobiDB-lite"/>
    </source>
</evidence>
<evidence type="ECO:0000313" key="3">
    <source>
        <dbReference type="Proteomes" id="UP000712600"/>
    </source>
</evidence>
<accession>A0A8S9QAW3</accession>
<proteinExistence type="predicted"/>
<protein>
    <submittedName>
        <fullName evidence="2">Uncharacterized protein</fullName>
    </submittedName>
</protein>
<feature type="compositionally biased region" description="Polar residues" evidence="1">
    <location>
        <begin position="96"/>
        <end position="109"/>
    </location>
</feature>
<dbReference type="EMBL" id="QGKX02001290">
    <property type="protein sequence ID" value="KAF3538966.1"/>
    <property type="molecule type" value="Genomic_DNA"/>
</dbReference>
<dbReference type="Proteomes" id="UP000712600">
    <property type="component" value="Unassembled WGS sequence"/>
</dbReference>
<gene>
    <name evidence="2" type="ORF">F2Q69_00019980</name>
</gene>
<feature type="region of interest" description="Disordered" evidence="1">
    <location>
        <begin position="96"/>
        <end position="120"/>
    </location>
</feature>
<dbReference type="AlphaFoldDB" id="A0A8S9QAW3"/>
<evidence type="ECO:0000313" key="2">
    <source>
        <dbReference type="EMBL" id="KAF3538966.1"/>
    </source>
</evidence>
<organism evidence="2 3">
    <name type="scientific">Brassica cretica</name>
    <name type="common">Mustard</name>
    <dbReference type="NCBI Taxonomy" id="69181"/>
    <lineage>
        <taxon>Eukaryota</taxon>
        <taxon>Viridiplantae</taxon>
        <taxon>Streptophyta</taxon>
        <taxon>Embryophyta</taxon>
        <taxon>Tracheophyta</taxon>
        <taxon>Spermatophyta</taxon>
        <taxon>Magnoliopsida</taxon>
        <taxon>eudicotyledons</taxon>
        <taxon>Gunneridae</taxon>
        <taxon>Pentapetalae</taxon>
        <taxon>rosids</taxon>
        <taxon>malvids</taxon>
        <taxon>Brassicales</taxon>
        <taxon>Brassicaceae</taxon>
        <taxon>Brassiceae</taxon>
        <taxon>Brassica</taxon>
    </lineage>
</organism>
<comment type="caution">
    <text evidence="2">The sequence shown here is derived from an EMBL/GenBank/DDBJ whole genome shotgun (WGS) entry which is preliminary data.</text>
</comment>
<name>A0A8S9QAW3_BRACR</name>
<reference evidence="2" key="1">
    <citation type="submission" date="2019-12" db="EMBL/GenBank/DDBJ databases">
        <title>Genome sequencing and annotation of Brassica cretica.</title>
        <authorList>
            <person name="Studholme D.J."/>
            <person name="Sarris P."/>
        </authorList>
    </citation>
    <scope>NUCLEOTIDE SEQUENCE</scope>
    <source>
        <strain evidence="2">PFS-109/04</strain>
        <tissue evidence="2">Leaf</tissue>
    </source>
</reference>